<dbReference type="STRING" id="1027249.SAMN05216179_3270"/>
<dbReference type="AlphaFoldDB" id="A0A1M7QJL1"/>
<keyword evidence="1" id="KW-0812">Transmembrane</keyword>
<evidence type="ECO:0008006" key="4">
    <source>
        <dbReference type="Google" id="ProtNLM"/>
    </source>
</evidence>
<dbReference type="RefSeq" id="WP_073202902.1">
    <property type="nucleotide sequence ID" value="NZ_FRCZ01000007.1"/>
</dbReference>
<keyword evidence="1" id="KW-0472">Membrane</keyword>
<keyword evidence="1" id="KW-1133">Transmembrane helix</keyword>
<accession>A0A1M7QJL1</accession>
<organism evidence="2 3">
    <name type="scientific">Gracilibacillus kekensis</name>
    <dbReference type="NCBI Taxonomy" id="1027249"/>
    <lineage>
        <taxon>Bacteria</taxon>
        <taxon>Bacillati</taxon>
        <taxon>Bacillota</taxon>
        <taxon>Bacilli</taxon>
        <taxon>Bacillales</taxon>
        <taxon>Bacillaceae</taxon>
        <taxon>Gracilibacillus</taxon>
    </lineage>
</organism>
<proteinExistence type="predicted"/>
<dbReference type="Pfam" id="PF07098">
    <property type="entry name" value="DUF1360"/>
    <property type="match status" value="1"/>
</dbReference>
<dbReference type="InterPro" id="IPR010773">
    <property type="entry name" value="Mycophage_PG1_Gp7"/>
</dbReference>
<gene>
    <name evidence="2" type="ORF">SAMN05216179_3270</name>
</gene>
<reference evidence="2 3" key="1">
    <citation type="submission" date="2016-11" db="EMBL/GenBank/DDBJ databases">
        <authorList>
            <person name="Jaros S."/>
            <person name="Januszkiewicz K."/>
            <person name="Wedrychowicz H."/>
        </authorList>
    </citation>
    <scope>NUCLEOTIDE SEQUENCE [LARGE SCALE GENOMIC DNA]</scope>
    <source>
        <strain evidence="2 3">CGMCC 1.10681</strain>
    </source>
</reference>
<evidence type="ECO:0000313" key="2">
    <source>
        <dbReference type="EMBL" id="SHN31371.1"/>
    </source>
</evidence>
<feature type="transmembrane region" description="Helical" evidence="1">
    <location>
        <begin position="90"/>
        <end position="114"/>
    </location>
</feature>
<dbReference type="OrthoDB" id="4722315at2"/>
<name>A0A1M7QJL1_9BACI</name>
<dbReference type="EMBL" id="FRCZ01000007">
    <property type="protein sequence ID" value="SHN31371.1"/>
    <property type="molecule type" value="Genomic_DNA"/>
</dbReference>
<evidence type="ECO:0000313" key="3">
    <source>
        <dbReference type="Proteomes" id="UP000184184"/>
    </source>
</evidence>
<protein>
    <recommendedName>
        <fullName evidence="4">Sporulation protein YjcA</fullName>
    </recommendedName>
</protein>
<dbReference type="Proteomes" id="UP000184184">
    <property type="component" value="Unassembled WGS sequence"/>
</dbReference>
<sequence length="115" mass="13177">MITWLSFVLLSLASFRFTRLIVFDKITAFIRAPFFEVEEKDLPDGTIEETVTFKGNGLKRWIGELLRCHWCVGIWSAIFLFVGFHYFSTIFIPVIIILAIAGVASIIEVLISYLI</sequence>
<evidence type="ECO:0000256" key="1">
    <source>
        <dbReference type="SAM" id="Phobius"/>
    </source>
</evidence>
<keyword evidence="3" id="KW-1185">Reference proteome</keyword>
<feature type="transmembrane region" description="Helical" evidence="1">
    <location>
        <begin position="65"/>
        <end position="84"/>
    </location>
</feature>